<reference evidence="2" key="1">
    <citation type="submission" date="2020-09" db="EMBL/GenBank/DDBJ databases">
        <title>Genome-Enabled Discovery of Anthraquinone Biosynthesis in Senna tora.</title>
        <authorList>
            <person name="Kang S.-H."/>
            <person name="Pandey R.P."/>
            <person name="Lee C.-M."/>
            <person name="Sim J.-S."/>
            <person name="Jeong J.-T."/>
            <person name="Choi B.-S."/>
            <person name="Jung M."/>
            <person name="Ginzburg D."/>
            <person name="Zhao K."/>
            <person name="Won S.Y."/>
            <person name="Oh T.-J."/>
            <person name="Yu Y."/>
            <person name="Kim N.-H."/>
            <person name="Lee O.R."/>
            <person name="Lee T.-H."/>
            <person name="Bashyal P."/>
            <person name="Kim T.-S."/>
            <person name="Lee W.-H."/>
            <person name="Kawkins C."/>
            <person name="Kim C.-K."/>
            <person name="Kim J.S."/>
            <person name="Ahn B.O."/>
            <person name="Rhee S.Y."/>
            <person name="Sohng J.K."/>
        </authorList>
    </citation>
    <scope>NUCLEOTIDE SEQUENCE</scope>
    <source>
        <tissue evidence="2">Leaf</tissue>
    </source>
</reference>
<name>A0A834TP88_9FABA</name>
<dbReference type="AlphaFoldDB" id="A0A834TP88"/>
<feature type="compositionally biased region" description="Basic and acidic residues" evidence="1">
    <location>
        <begin position="52"/>
        <end position="65"/>
    </location>
</feature>
<protein>
    <submittedName>
        <fullName evidence="2">Uncharacterized protein</fullName>
    </submittedName>
</protein>
<evidence type="ECO:0000256" key="1">
    <source>
        <dbReference type="SAM" id="MobiDB-lite"/>
    </source>
</evidence>
<proteinExistence type="predicted"/>
<gene>
    <name evidence="2" type="ORF">G2W53_023126</name>
</gene>
<feature type="region of interest" description="Disordered" evidence="1">
    <location>
        <begin position="1"/>
        <end position="21"/>
    </location>
</feature>
<sequence>MVRSFPILREGATAGERREGAQLAREQVLFVTQRRGGEEEDNDFSQPPHSAASEHQETHETEHKPKGQFQLTIHTALPFCIAANVMRR</sequence>
<feature type="region of interest" description="Disordered" evidence="1">
    <location>
        <begin position="34"/>
        <end position="68"/>
    </location>
</feature>
<organism evidence="2 3">
    <name type="scientific">Senna tora</name>
    <dbReference type="NCBI Taxonomy" id="362788"/>
    <lineage>
        <taxon>Eukaryota</taxon>
        <taxon>Viridiplantae</taxon>
        <taxon>Streptophyta</taxon>
        <taxon>Embryophyta</taxon>
        <taxon>Tracheophyta</taxon>
        <taxon>Spermatophyta</taxon>
        <taxon>Magnoliopsida</taxon>
        <taxon>eudicotyledons</taxon>
        <taxon>Gunneridae</taxon>
        <taxon>Pentapetalae</taxon>
        <taxon>rosids</taxon>
        <taxon>fabids</taxon>
        <taxon>Fabales</taxon>
        <taxon>Fabaceae</taxon>
        <taxon>Caesalpinioideae</taxon>
        <taxon>Cassia clade</taxon>
        <taxon>Senna</taxon>
    </lineage>
</organism>
<accession>A0A834TP88</accession>
<dbReference type="EMBL" id="JAAIUW010000007">
    <property type="protein sequence ID" value="KAF7824982.1"/>
    <property type="molecule type" value="Genomic_DNA"/>
</dbReference>
<evidence type="ECO:0000313" key="3">
    <source>
        <dbReference type="Proteomes" id="UP000634136"/>
    </source>
</evidence>
<comment type="caution">
    <text evidence="2">The sequence shown here is derived from an EMBL/GenBank/DDBJ whole genome shotgun (WGS) entry which is preliminary data.</text>
</comment>
<dbReference type="Proteomes" id="UP000634136">
    <property type="component" value="Unassembled WGS sequence"/>
</dbReference>
<evidence type="ECO:0000313" key="2">
    <source>
        <dbReference type="EMBL" id="KAF7824982.1"/>
    </source>
</evidence>
<keyword evidence="3" id="KW-1185">Reference proteome</keyword>